<evidence type="ECO:0000256" key="4">
    <source>
        <dbReference type="ARBA" id="ARBA00022576"/>
    </source>
</evidence>
<dbReference type="CDD" id="cd00609">
    <property type="entry name" value="AAT_like"/>
    <property type="match status" value="1"/>
</dbReference>
<comment type="caution">
    <text evidence="8">The sequence shown here is derived from an EMBL/GenBank/DDBJ whole genome shotgun (WGS) entry which is preliminary data.</text>
</comment>
<feature type="domain" description="Aminotransferase class I/classII large" evidence="7">
    <location>
        <begin position="44"/>
        <end position="381"/>
    </location>
</feature>
<evidence type="ECO:0000259" key="7">
    <source>
        <dbReference type="Pfam" id="PF00155"/>
    </source>
</evidence>
<dbReference type="OrthoDB" id="199743at2"/>
<gene>
    <name evidence="8" type="ORF">FK529_12205</name>
</gene>
<keyword evidence="6" id="KW-0663">Pyridoxal phosphate</keyword>
<evidence type="ECO:0000256" key="6">
    <source>
        <dbReference type="ARBA" id="ARBA00022898"/>
    </source>
</evidence>
<organism evidence="8 9">
    <name type="scientific">Tsukamurella asaccharolytica</name>
    <dbReference type="NCBI Taxonomy" id="2592067"/>
    <lineage>
        <taxon>Bacteria</taxon>
        <taxon>Bacillati</taxon>
        <taxon>Actinomycetota</taxon>
        <taxon>Actinomycetes</taxon>
        <taxon>Mycobacteriales</taxon>
        <taxon>Tsukamurellaceae</taxon>
        <taxon>Tsukamurella</taxon>
    </lineage>
</organism>
<name>A0A5C5R9Y0_9ACTN</name>
<keyword evidence="5 8" id="KW-0808">Transferase</keyword>
<dbReference type="PANTHER" id="PTHR42790">
    <property type="entry name" value="AMINOTRANSFERASE"/>
    <property type="match status" value="1"/>
</dbReference>
<comment type="cofactor">
    <cofactor evidence="1">
        <name>pyridoxal 5'-phosphate</name>
        <dbReference type="ChEBI" id="CHEBI:597326"/>
    </cofactor>
</comment>
<dbReference type="PANTHER" id="PTHR42790:SF19">
    <property type="entry name" value="KYNURENINE_ALPHA-AMINOADIPATE AMINOTRANSFERASE, MITOCHONDRIAL"/>
    <property type="match status" value="1"/>
</dbReference>
<dbReference type="InterPro" id="IPR050859">
    <property type="entry name" value="Class-I_PLP-dep_aminotransf"/>
</dbReference>
<dbReference type="InterPro" id="IPR015424">
    <property type="entry name" value="PyrdxlP-dep_Trfase"/>
</dbReference>
<dbReference type="Proteomes" id="UP000317291">
    <property type="component" value="Unassembled WGS sequence"/>
</dbReference>
<dbReference type="RefSeq" id="WP_146561457.1">
    <property type="nucleotide sequence ID" value="NZ_VIGW01000005.1"/>
</dbReference>
<dbReference type="EMBL" id="VIGW01000005">
    <property type="protein sequence ID" value="TWS19264.1"/>
    <property type="molecule type" value="Genomic_DNA"/>
</dbReference>
<dbReference type="Gene3D" id="3.90.1150.10">
    <property type="entry name" value="Aspartate Aminotransferase, domain 1"/>
    <property type="match status" value="1"/>
</dbReference>
<dbReference type="GO" id="GO:0008483">
    <property type="term" value="F:transaminase activity"/>
    <property type="evidence" value="ECO:0007669"/>
    <property type="project" value="UniProtKB-KW"/>
</dbReference>
<dbReference type="FunFam" id="3.40.640.10:FF:000053">
    <property type="entry name" value="Aminotransferase, class I"/>
    <property type="match status" value="1"/>
</dbReference>
<reference evidence="8 9" key="1">
    <citation type="submission" date="2019-06" db="EMBL/GenBank/DDBJ databases">
        <title>Tsukamurella conjunctivitidis sp. nov., Tsukamurella assacharolytica sp. nov. and Tsukamurella sputae sp. nov. isolated from patients with conjunctivitis, bacteraemia (lymphoma) and respiratory infection (sputum) in Hong Kong.</title>
        <authorList>
            <person name="Teng J.L.L."/>
            <person name="Lee H.H."/>
            <person name="Fong J.Y.H."/>
            <person name="Fok K.M.N."/>
            <person name="Lau S.K.P."/>
            <person name="Woo P.C.Y."/>
        </authorList>
    </citation>
    <scope>NUCLEOTIDE SEQUENCE [LARGE SCALE GENOMIC DNA]</scope>
    <source>
        <strain evidence="8 9">HKU71</strain>
    </source>
</reference>
<dbReference type="InterPro" id="IPR015422">
    <property type="entry name" value="PyrdxlP-dep_Trfase_small"/>
</dbReference>
<dbReference type="SUPFAM" id="SSF53383">
    <property type="entry name" value="PLP-dependent transferases"/>
    <property type="match status" value="1"/>
</dbReference>
<accession>A0A5C5R9Y0</accession>
<dbReference type="InterPro" id="IPR004839">
    <property type="entry name" value="Aminotransferase_I/II_large"/>
</dbReference>
<dbReference type="InterPro" id="IPR015421">
    <property type="entry name" value="PyrdxlP-dep_Trfase_major"/>
</dbReference>
<evidence type="ECO:0000313" key="9">
    <source>
        <dbReference type="Proteomes" id="UP000317291"/>
    </source>
</evidence>
<proteinExistence type="inferred from homology"/>
<evidence type="ECO:0000256" key="3">
    <source>
        <dbReference type="ARBA" id="ARBA00011738"/>
    </source>
</evidence>
<keyword evidence="9" id="KW-1185">Reference proteome</keyword>
<evidence type="ECO:0000313" key="8">
    <source>
        <dbReference type="EMBL" id="TWS19264.1"/>
    </source>
</evidence>
<evidence type="ECO:0000256" key="5">
    <source>
        <dbReference type="ARBA" id="ARBA00022679"/>
    </source>
</evidence>
<dbReference type="GO" id="GO:0030170">
    <property type="term" value="F:pyridoxal phosphate binding"/>
    <property type="evidence" value="ECO:0007669"/>
    <property type="project" value="InterPro"/>
</dbReference>
<dbReference type="Gene3D" id="3.40.640.10">
    <property type="entry name" value="Type I PLP-dependent aspartate aminotransferase-like (Major domain)"/>
    <property type="match status" value="1"/>
</dbReference>
<evidence type="ECO:0000256" key="1">
    <source>
        <dbReference type="ARBA" id="ARBA00001933"/>
    </source>
</evidence>
<evidence type="ECO:0000256" key="2">
    <source>
        <dbReference type="ARBA" id="ARBA00007441"/>
    </source>
</evidence>
<sequence length="390" mass="41141">MSEENGSLSVRAVRGSAIRDLLAVTERPGVLSLAGGLPAPELLPTERVARAAEAALRSPSSLQYGVTTGAPALRDVVHARESTALGRDAGAIVVTHGSQQALSLLAQALLDPGDVAIVEDPGYIGALQAFDTTRARVIGVPMDNDGLRVDELRPLLEREPVRVVHTVSNFHNPGGATLAEERRRELARLADEFGFWIIEDDPYGALRFAGSTVPPVAAFSDRVLRLSSASKILAPSLRVGWMHGDAAVLGLVERLKQGADLCGSSLTQAIAAELLADTAWLDGHVAGIRAAYAERALALHAALVDAFGDRLRLTSPEGGMFLWGEFTDGTTTSAKLGEAVEAGVAYVPGSAFAVRRDLGHALRLCFTTGSPDGLREAVRRLSTVLLPMGR</sequence>
<dbReference type="GO" id="GO:1901605">
    <property type="term" value="P:alpha-amino acid metabolic process"/>
    <property type="evidence" value="ECO:0007669"/>
    <property type="project" value="TreeGrafter"/>
</dbReference>
<dbReference type="Pfam" id="PF00155">
    <property type="entry name" value="Aminotran_1_2"/>
    <property type="match status" value="1"/>
</dbReference>
<protein>
    <submittedName>
        <fullName evidence="8">PLP-dependent aminotransferase family protein</fullName>
    </submittedName>
</protein>
<dbReference type="AlphaFoldDB" id="A0A5C5R9Y0"/>
<comment type="subunit">
    <text evidence="3">Homodimer.</text>
</comment>
<keyword evidence="4 8" id="KW-0032">Aminotransferase</keyword>
<comment type="similarity">
    <text evidence="2">Belongs to the class-I pyridoxal-phosphate-dependent aminotransferase family.</text>
</comment>